<evidence type="ECO:0000256" key="1">
    <source>
        <dbReference type="ARBA" id="ARBA00004167"/>
    </source>
</evidence>
<sequence>MKWRGGRQSDNMEDRRGSSGRGKLIAGGGILGLIFVIAQFVLSDGDISVLEQLDQPSAPTESRELTPEEKELGEFTATVLAYTEDTWNMIFSRNDLQYREPGLVLFSDAVQTACGGASSASGPFYCPGDQKVYMDLDFFKELRNRFGAKGGDFAIAYVMAHEVGHHVQNLLGTASEVRRLQQQVGRNEANELSVALELQADFYAGIWAHYNKELLQEGDIEEALSAANAVGDDAIQRQTTGRVNPDSFTHGTSEQRMKWFMRGYESGDLSLGDTFKEILN</sequence>
<keyword evidence="8" id="KW-1185">Reference proteome</keyword>
<keyword evidence="3 6" id="KW-1133">Transmembrane helix</keyword>
<proteinExistence type="predicted"/>
<evidence type="ECO:0000313" key="7">
    <source>
        <dbReference type="EMBL" id="MCH4823731.1"/>
    </source>
</evidence>
<evidence type="ECO:0000256" key="3">
    <source>
        <dbReference type="ARBA" id="ARBA00022989"/>
    </source>
</evidence>
<evidence type="ECO:0000256" key="5">
    <source>
        <dbReference type="SAM" id="MobiDB-lite"/>
    </source>
</evidence>
<feature type="transmembrane region" description="Helical" evidence="6">
    <location>
        <begin position="21"/>
        <end position="42"/>
    </location>
</feature>
<keyword evidence="4 6" id="KW-0472">Membrane</keyword>
<name>A0A9X1V4Y3_9FLAO</name>
<comment type="caution">
    <text evidence="7">The sequence shown here is derived from an EMBL/GenBank/DDBJ whole genome shotgun (WGS) entry which is preliminary data.</text>
</comment>
<dbReference type="GO" id="GO:0016020">
    <property type="term" value="C:membrane"/>
    <property type="evidence" value="ECO:0007669"/>
    <property type="project" value="UniProtKB-SubCell"/>
</dbReference>
<dbReference type="EMBL" id="JAKVTV010000003">
    <property type="protein sequence ID" value="MCH4823731.1"/>
    <property type="molecule type" value="Genomic_DNA"/>
</dbReference>
<keyword evidence="2 6" id="KW-0812">Transmembrane</keyword>
<evidence type="ECO:0000256" key="2">
    <source>
        <dbReference type="ARBA" id="ARBA00022692"/>
    </source>
</evidence>
<reference evidence="7" key="1">
    <citation type="submission" date="2022-03" db="EMBL/GenBank/DDBJ databases">
        <title>Gramella crocea sp. nov., isolated from activated sludge of a seafood processing plant.</title>
        <authorList>
            <person name="Zhang X."/>
        </authorList>
    </citation>
    <scope>NUCLEOTIDE SEQUENCE</scope>
    <source>
        <strain evidence="7">YJ019</strain>
    </source>
</reference>
<evidence type="ECO:0000256" key="6">
    <source>
        <dbReference type="SAM" id="Phobius"/>
    </source>
</evidence>
<dbReference type="Pfam" id="PF04228">
    <property type="entry name" value="Zn_peptidase"/>
    <property type="match status" value="1"/>
</dbReference>
<dbReference type="PANTHER" id="PTHR30168">
    <property type="entry name" value="PUTATIVE MEMBRANE PROTEIN YPFJ"/>
    <property type="match status" value="1"/>
</dbReference>
<comment type="subcellular location">
    <subcellularLocation>
        <location evidence="1">Membrane</location>
        <topology evidence="1">Single-pass membrane protein</topology>
    </subcellularLocation>
</comment>
<protein>
    <submittedName>
        <fullName evidence="7">Zinc metallopeptidase</fullName>
    </submittedName>
</protein>
<dbReference type="RefSeq" id="WP_240713899.1">
    <property type="nucleotide sequence ID" value="NZ_JAKVTV010000003.1"/>
</dbReference>
<feature type="region of interest" description="Disordered" evidence="5">
    <location>
        <begin position="1"/>
        <end position="20"/>
    </location>
</feature>
<organism evidence="7 8">
    <name type="scientific">Christiangramia lutea</name>
    <dbReference type="NCBI Taxonomy" id="1607951"/>
    <lineage>
        <taxon>Bacteria</taxon>
        <taxon>Pseudomonadati</taxon>
        <taxon>Bacteroidota</taxon>
        <taxon>Flavobacteriia</taxon>
        <taxon>Flavobacteriales</taxon>
        <taxon>Flavobacteriaceae</taxon>
        <taxon>Christiangramia</taxon>
    </lineage>
</organism>
<dbReference type="AlphaFoldDB" id="A0A9X1V4Y3"/>
<accession>A0A9X1V4Y3</accession>
<dbReference type="PANTHER" id="PTHR30168:SF0">
    <property type="entry name" value="INNER MEMBRANE PROTEIN"/>
    <property type="match status" value="1"/>
</dbReference>
<dbReference type="Proteomes" id="UP001139226">
    <property type="component" value="Unassembled WGS sequence"/>
</dbReference>
<dbReference type="InterPro" id="IPR007343">
    <property type="entry name" value="Uncharacterised_pept_Zn_put"/>
</dbReference>
<evidence type="ECO:0000313" key="8">
    <source>
        <dbReference type="Proteomes" id="UP001139226"/>
    </source>
</evidence>
<gene>
    <name evidence="7" type="ORF">ML462_11170</name>
</gene>
<evidence type="ECO:0000256" key="4">
    <source>
        <dbReference type="ARBA" id="ARBA00023136"/>
    </source>
</evidence>